<dbReference type="SUPFAM" id="SSF57196">
    <property type="entry name" value="EGF/Laminin"/>
    <property type="match status" value="1"/>
</dbReference>
<reference evidence="9 10" key="1">
    <citation type="journal article" date="2024" name="BMC Genomics">
        <title>Genome assembly of redclaw crayfish (Cherax quadricarinatus) provides insights into its immune adaptation and hypoxia tolerance.</title>
        <authorList>
            <person name="Liu Z."/>
            <person name="Zheng J."/>
            <person name="Li H."/>
            <person name="Fang K."/>
            <person name="Wang S."/>
            <person name="He J."/>
            <person name="Zhou D."/>
            <person name="Weng S."/>
            <person name="Chi M."/>
            <person name="Gu Z."/>
            <person name="He J."/>
            <person name="Li F."/>
            <person name="Wang M."/>
        </authorList>
    </citation>
    <scope>NUCLEOTIDE SEQUENCE [LARGE SCALE GENOMIC DNA]</scope>
    <source>
        <strain evidence="9">ZL_2023a</strain>
    </source>
</reference>
<dbReference type="PROSITE" id="PS00022">
    <property type="entry name" value="EGF_1"/>
    <property type="match status" value="1"/>
</dbReference>
<dbReference type="PANTHER" id="PTHR24033:SF151">
    <property type="entry name" value="NOTCH 2"/>
    <property type="match status" value="1"/>
</dbReference>
<evidence type="ECO:0000256" key="2">
    <source>
        <dbReference type="ARBA" id="ARBA00022989"/>
    </source>
</evidence>
<feature type="domain" description="EGF-like" evidence="8">
    <location>
        <begin position="140"/>
        <end position="176"/>
    </location>
</feature>
<comment type="caution">
    <text evidence="4">Lacks conserved residue(s) required for the propagation of feature annotation.</text>
</comment>
<dbReference type="InterPro" id="IPR027397">
    <property type="entry name" value="Catenin-bd_sf"/>
</dbReference>
<sequence length="481" mass="50124">MVVSVDDGDGWRRNESLVSLRQSDAVGGGQEPAVHLDDGVTVGGFPDSMGVSLFNVLDDLTDSCLDDVRVSGHQLPLPPGLNGSRWSQATSWQGLEPGCSAPDACLNTTCDAPLSCVSTWGSATCRCGRGQQVVGGVCEDLDECVWQPCLHGGSCYNLHPGFQCVCGPGHAGDHCQWTHPATPGHPLTAPVAIAALTLSLLLLVVVGVVISLRLRQQWSSRAPQEGQNESRGQAEAGEQGRAGGQAEAGEQGREGGQGVTLLKVKDADEERGMTELQESEGHQSLLQGMKLGPPHSHFNNTVTEDNPQTVDAPVGPAVPVGTVVSISSGISLSVVLPASVGTVTGTGVVSPDPLPAKDDLRAYAYEGDGSSAGSLSSALSAGLREEQWEKDNINLLVPELLEVVDLLKNLPEAASSSLSSRLREGGERVMKESSARRAALPRCTTNKVPTVETEKTAGARPAVCSPVLKLKPSEGDGTTEC</sequence>
<evidence type="ECO:0000313" key="9">
    <source>
        <dbReference type="EMBL" id="KAK8742318.1"/>
    </source>
</evidence>
<dbReference type="SMART" id="SM00179">
    <property type="entry name" value="EGF_CA"/>
    <property type="match status" value="1"/>
</dbReference>
<dbReference type="PROSITE" id="PS50026">
    <property type="entry name" value="EGF_3"/>
    <property type="match status" value="1"/>
</dbReference>
<feature type="transmembrane region" description="Helical" evidence="7">
    <location>
        <begin position="191"/>
        <end position="212"/>
    </location>
</feature>
<dbReference type="Proteomes" id="UP001445076">
    <property type="component" value="Unassembled WGS sequence"/>
</dbReference>
<dbReference type="Gene3D" id="4.10.900.10">
    <property type="entry name" value="TCF3-CBD (Catenin binding domain)"/>
    <property type="match status" value="1"/>
</dbReference>
<feature type="compositionally biased region" description="Low complexity" evidence="6">
    <location>
        <begin position="231"/>
        <end position="249"/>
    </location>
</feature>
<keyword evidence="2 7" id="KW-1133">Transmembrane helix</keyword>
<feature type="compositionally biased region" description="Basic and acidic residues" evidence="6">
    <location>
        <begin position="421"/>
        <end position="435"/>
    </location>
</feature>
<comment type="caution">
    <text evidence="9">The sequence shown here is derived from an EMBL/GenBank/DDBJ whole genome shotgun (WGS) entry which is preliminary data.</text>
</comment>
<gene>
    <name evidence="9" type="ORF">OTU49_001799</name>
</gene>
<dbReference type="PANTHER" id="PTHR24033">
    <property type="entry name" value="EGF-LIKE DOMAIN-CONTAINING PROTEIN"/>
    <property type="match status" value="1"/>
</dbReference>
<dbReference type="GO" id="GO:0007156">
    <property type="term" value="P:homophilic cell adhesion via plasma membrane adhesion molecules"/>
    <property type="evidence" value="ECO:0007669"/>
    <property type="project" value="InterPro"/>
</dbReference>
<keyword evidence="3 4" id="KW-1015">Disulfide bond</keyword>
<feature type="region of interest" description="Disordered" evidence="6">
    <location>
        <begin position="218"/>
        <end position="260"/>
    </location>
</feature>
<dbReference type="EMBL" id="JARKIK010000028">
    <property type="protein sequence ID" value="KAK8742318.1"/>
    <property type="molecule type" value="Genomic_DNA"/>
</dbReference>
<keyword evidence="7" id="KW-0472">Membrane</keyword>
<evidence type="ECO:0000313" key="10">
    <source>
        <dbReference type="Proteomes" id="UP001445076"/>
    </source>
</evidence>
<feature type="compositionally biased region" description="Polar residues" evidence="6">
    <location>
        <begin position="218"/>
        <end position="230"/>
    </location>
</feature>
<feature type="region of interest" description="Disordered" evidence="6">
    <location>
        <begin position="419"/>
        <end position="438"/>
    </location>
</feature>
<dbReference type="AlphaFoldDB" id="A0AAW0XCT4"/>
<evidence type="ECO:0000256" key="3">
    <source>
        <dbReference type="ARBA" id="ARBA00023157"/>
    </source>
</evidence>
<organism evidence="9 10">
    <name type="scientific">Cherax quadricarinatus</name>
    <name type="common">Australian red claw crayfish</name>
    <dbReference type="NCBI Taxonomy" id="27406"/>
    <lineage>
        <taxon>Eukaryota</taxon>
        <taxon>Metazoa</taxon>
        <taxon>Ecdysozoa</taxon>
        <taxon>Arthropoda</taxon>
        <taxon>Crustacea</taxon>
        <taxon>Multicrustacea</taxon>
        <taxon>Malacostraca</taxon>
        <taxon>Eumalacostraca</taxon>
        <taxon>Eucarida</taxon>
        <taxon>Decapoda</taxon>
        <taxon>Pleocyemata</taxon>
        <taxon>Astacidea</taxon>
        <taxon>Parastacoidea</taxon>
        <taxon>Parastacidae</taxon>
        <taxon>Cherax</taxon>
    </lineage>
</organism>
<dbReference type="InterPro" id="IPR051830">
    <property type="entry name" value="NOTCH_homolog"/>
</dbReference>
<evidence type="ECO:0000256" key="1">
    <source>
        <dbReference type="ARBA" id="ARBA00022692"/>
    </source>
</evidence>
<dbReference type="InterPro" id="IPR000742">
    <property type="entry name" value="EGF"/>
</dbReference>
<dbReference type="Gene3D" id="2.10.25.10">
    <property type="entry name" value="Laminin"/>
    <property type="match status" value="2"/>
</dbReference>
<keyword evidence="1 7" id="KW-0812">Transmembrane</keyword>
<name>A0AAW0XCT4_CHEQU</name>
<evidence type="ECO:0000256" key="6">
    <source>
        <dbReference type="SAM" id="MobiDB-lite"/>
    </source>
</evidence>
<dbReference type="InterPro" id="IPR000233">
    <property type="entry name" value="Cadherin_Y-type_LIR"/>
</dbReference>
<protein>
    <recommendedName>
        <fullName evidence="8">EGF-like domain-containing protein</fullName>
    </recommendedName>
</protein>
<accession>A0AAW0XCT4</accession>
<keyword evidence="10" id="KW-1185">Reference proteome</keyword>
<dbReference type="SMART" id="SM00181">
    <property type="entry name" value="EGF"/>
    <property type="match status" value="2"/>
</dbReference>
<keyword evidence="4" id="KW-0245">EGF-like domain</keyword>
<dbReference type="GO" id="GO:0005509">
    <property type="term" value="F:calcium ion binding"/>
    <property type="evidence" value="ECO:0007669"/>
    <property type="project" value="InterPro"/>
</dbReference>
<dbReference type="InterPro" id="IPR000152">
    <property type="entry name" value="EGF-type_Asp/Asn_hydroxyl_site"/>
</dbReference>
<dbReference type="Pfam" id="PF01049">
    <property type="entry name" value="CADH_Y-type_LIR"/>
    <property type="match status" value="1"/>
</dbReference>
<evidence type="ECO:0000256" key="7">
    <source>
        <dbReference type="SAM" id="Phobius"/>
    </source>
</evidence>
<dbReference type="InterPro" id="IPR018097">
    <property type="entry name" value="EGF_Ca-bd_CS"/>
</dbReference>
<dbReference type="GO" id="GO:0009887">
    <property type="term" value="P:animal organ morphogenesis"/>
    <property type="evidence" value="ECO:0007669"/>
    <property type="project" value="UniProtKB-ARBA"/>
</dbReference>
<comment type="function">
    <text evidence="5">Cadherins are calcium-dependent cell adhesion proteins.</text>
</comment>
<dbReference type="PROSITE" id="PS01187">
    <property type="entry name" value="EGF_CA"/>
    <property type="match status" value="1"/>
</dbReference>
<feature type="disulfide bond" evidence="4">
    <location>
        <begin position="166"/>
        <end position="175"/>
    </location>
</feature>
<dbReference type="PROSITE" id="PS00010">
    <property type="entry name" value="ASX_HYDROXYL"/>
    <property type="match status" value="1"/>
</dbReference>
<evidence type="ECO:0000256" key="4">
    <source>
        <dbReference type="PROSITE-ProRule" id="PRU00076"/>
    </source>
</evidence>
<dbReference type="CDD" id="cd00054">
    <property type="entry name" value="EGF_CA"/>
    <property type="match status" value="1"/>
</dbReference>
<dbReference type="InterPro" id="IPR001881">
    <property type="entry name" value="EGF-like_Ca-bd_dom"/>
</dbReference>
<evidence type="ECO:0000259" key="8">
    <source>
        <dbReference type="PROSITE" id="PS50026"/>
    </source>
</evidence>
<proteinExistence type="predicted"/>
<evidence type="ECO:0000256" key="5">
    <source>
        <dbReference type="RuleBase" id="RU004357"/>
    </source>
</evidence>